<protein>
    <submittedName>
        <fullName evidence="1">Uncharacterized protein</fullName>
    </submittedName>
</protein>
<reference evidence="2" key="1">
    <citation type="journal article" date="2019" name="Int. J. Syst. Evol. Microbiol.">
        <title>The Global Catalogue of Microorganisms (GCM) 10K type strain sequencing project: providing services to taxonomists for standard genome sequencing and annotation.</title>
        <authorList>
            <consortium name="The Broad Institute Genomics Platform"/>
            <consortium name="The Broad Institute Genome Sequencing Center for Infectious Disease"/>
            <person name="Wu L."/>
            <person name="Ma J."/>
        </authorList>
    </citation>
    <scope>NUCLEOTIDE SEQUENCE [LARGE SCALE GENOMIC DNA]</scope>
    <source>
        <strain evidence="2">JCM 14545</strain>
    </source>
</reference>
<dbReference type="Proteomes" id="UP001501116">
    <property type="component" value="Unassembled WGS sequence"/>
</dbReference>
<gene>
    <name evidence="1" type="ORF">GCM10009754_59450</name>
</gene>
<evidence type="ECO:0000313" key="2">
    <source>
        <dbReference type="Proteomes" id="UP001501116"/>
    </source>
</evidence>
<accession>A0ABP5D8X2</accession>
<sequence length="66" mass="6860">MVTVGAAFAGPPPSSCAASAAPAITKPAAARLPVEALMRLPFRLGEVVLLRKVTLRGRKVANHVQK</sequence>
<proteinExistence type="predicted"/>
<evidence type="ECO:0000313" key="1">
    <source>
        <dbReference type="EMBL" id="GAA1976013.1"/>
    </source>
</evidence>
<comment type="caution">
    <text evidence="1">The sequence shown here is derived from an EMBL/GenBank/DDBJ whole genome shotgun (WGS) entry which is preliminary data.</text>
</comment>
<organism evidence="1 2">
    <name type="scientific">Amycolatopsis minnesotensis</name>
    <dbReference type="NCBI Taxonomy" id="337894"/>
    <lineage>
        <taxon>Bacteria</taxon>
        <taxon>Bacillati</taxon>
        <taxon>Actinomycetota</taxon>
        <taxon>Actinomycetes</taxon>
        <taxon>Pseudonocardiales</taxon>
        <taxon>Pseudonocardiaceae</taxon>
        <taxon>Amycolatopsis</taxon>
    </lineage>
</organism>
<name>A0ABP5D8X2_9PSEU</name>
<keyword evidence="2" id="KW-1185">Reference proteome</keyword>
<dbReference type="EMBL" id="BAAANN010000027">
    <property type="protein sequence ID" value="GAA1976013.1"/>
    <property type="molecule type" value="Genomic_DNA"/>
</dbReference>